<keyword evidence="3" id="KW-1185">Reference proteome</keyword>
<dbReference type="RefSeq" id="WP_308718046.1">
    <property type="nucleotide sequence ID" value="NZ_JAVHUY010000062.1"/>
</dbReference>
<evidence type="ECO:0000313" key="2">
    <source>
        <dbReference type="EMBL" id="MDQ7910805.1"/>
    </source>
</evidence>
<dbReference type="EMBL" id="JAVHUY010000062">
    <property type="protein sequence ID" value="MDQ7910805.1"/>
    <property type="molecule type" value="Genomic_DNA"/>
</dbReference>
<proteinExistence type="predicted"/>
<dbReference type="Proteomes" id="UP001230908">
    <property type="component" value="Unassembled WGS sequence"/>
</dbReference>
<feature type="transmembrane region" description="Helical" evidence="1">
    <location>
        <begin position="57"/>
        <end position="77"/>
    </location>
</feature>
<evidence type="ECO:0000313" key="3">
    <source>
        <dbReference type="Proteomes" id="UP001230908"/>
    </source>
</evidence>
<gene>
    <name evidence="2" type="ORF">RB614_40570</name>
</gene>
<reference evidence="2 3" key="1">
    <citation type="submission" date="2023-08" db="EMBL/GenBank/DDBJ databases">
        <title>Phytohabitans sansha sp. nov., isolated from marine sediment.</title>
        <authorList>
            <person name="Zhao Y."/>
            <person name="Yi K."/>
        </authorList>
    </citation>
    <scope>NUCLEOTIDE SEQUENCE [LARGE SCALE GENOMIC DNA]</scope>
    <source>
        <strain evidence="2 3">ZYX-F-186</strain>
    </source>
</reference>
<name>A0ABU0ZX69_9ACTN</name>
<keyword evidence="1" id="KW-0812">Transmembrane</keyword>
<comment type="caution">
    <text evidence="2">The sequence shown here is derived from an EMBL/GenBank/DDBJ whole genome shotgun (WGS) entry which is preliminary data.</text>
</comment>
<keyword evidence="1" id="KW-1133">Transmembrane helix</keyword>
<feature type="non-terminal residue" evidence="2">
    <location>
        <position position="1"/>
    </location>
</feature>
<organism evidence="2 3">
    <name type="scientific">Phytohabitans maris</name>
    <dbReference type="NCBI Taxonomy" id="3071409"/>
    <lineage>
        <taxon>Bacteria</taxon>
        <taxon>Bacillati</taxon>
        <taxon>Actinomycetota</taxon>
        <taxon>Actinomycetes</taxon>
        <taxon>Micromonosporales</taxon>
        <taxon>Micromonosporaceae</taxon>
    </lineage>
</organism>
<evidence type="ECO:0000256" key="1">
    <source>
        <dbReference type="SAM" id="Phobius"/>
    </source>
</evidence>
<sequence length="128" mass="13289">CRVIALCAAATALITAGICVGGGWGTALIVLGLVGNHAWLTVTLVRWWQRASYRARLTLFATTTAYVTGWFVIRVAAGPVAAWVLAMAGIGYVATVGGVLAATGYLAAHHAKATQHAIATGKLKEITR</sequence>
<keyword evidence="1" id="KW-0472">Membrane</keyword>
<protein>
    <recommendedName>
        <fullName evidence="4">Polysaccharide biosynthesis protein C-terminal domain-containing protein</fullName>
    </recommendedName>
</protein>
<evidence type="ECO:0008006" key="4">
    <source>
        <dbReference type="Google" id="ProtNLM"/>
    </source>
</evidence>
<accession>A0ABU0ZX69</accession>
<feature type="transmembrane region" description="Helical" evidence="1">
    <location>
        <begin position="83"/>
        <end position="108"/>
    </location>
</feature>